<dbReference type="AlphaFoldDB" id="A0A6C0LN85"/>
<dbReference type="EMBL" id="MN740522">
    <property type="protein sequence ID" value="QHU31034.1"/>
    <property type="molecule type" value="Genomic_DNA"/>
</dbReference>
<sequence>MPRNFRLGARGGGESRRPVGLLYRFPRPSLTPTYGLGSYGRTAAAILISGPRNTIGNQGRIYAFEQRRGNGEAYKQYLLKILGSQPTYRNALQIIQ</sequence>
<protein>
    <submittedName>
        <fullName evidence="1">Uncharacterized protein</fullName>
    </submittedName>
</protein>
<evidence type="ECO:0000313" key="1">
    <source>
        <dbReference type="EMBL" id="QHU31034.1"/>
    </source>
</evidence>
<accession>A0A6C0LN85</accession>
<proteinExistence type="predicted"/>
<organism evidence="1">
    <name type="scientific">viral metagenome</name>
    <dbReference type="NCBI Taxonomy" id="1070528"/>
    <lineage>
        <taxon>unclassified sequences</taxon>
        <taxon>metagenomes</taxon>
        <taxon>organismal metagenomes</taxon>
    </lineage>
</organism>
<reference evidence="1" key="1">
    <citation type="journal article" date="2020" name="Nature">
        <title>Giant virus diversity and host interactions through global metagenomics.</title>
        <authorList>
            <person name="Schulz F."/>
            <person name="Roux S."/>
            <person name="Paez-Espino D."/>
            <person name="Jungbluth S."/>
            <person name="Walsh D.A."/>
            <person name="Denef V.J."/>
            <person name="McMahon K.D."/>
            <person name="Konstantinidis K.T."/>
            <person name="Eloe-Fadrosh E.A."/>
            <person name="Kyrpides N.C."/>
            <person name="Woyke T."/>
        </authorList>
    </citation>
    <scope>NUCLEOTIDE SEQUENCE</scope>
    <source>
        <strain evidence="1">GVMAG-M-3300027892-73</strain>
    </source>
</reference>
<name>A0A6C0LN85_9ZZZZ</name>